<name>M0DN23_9EURY</name>
<comment type="caution">
    <text evidence="2">The sequence shown here is derived from an EMBL/GenBank/DDBJ whole genome shotgun (WGS) entry which is preliminary data.</text>
</comment>
<reference evidence="2 3" key="1">
    <citation type="journal article" date="2014" name="PLoS Genet.">
        <title>Phylogenetically driven sequencing of extremely halophilic archaea reveals strategies for static and dynamic osmo-response.</title>
        <authorList>
            <person name="Becker E.A."/>
            <person name="Seitzer P.M."/>
            <person name="Tritt A."/>
            <person name="Larsen D."/>
            <person name="Krusor M."/>
            <person name="Yao A.I."/>
            <person name="Wu D."/>
            <person name="Madern D."/>
            <person name="Eisen J.A."/>
            <person name="Darling A.E."/>
            <person name="Facciotti M.T."/>
        </authorList>
    </citation>
    <scope>NUCLEOTIDE SEQUENCE [LARGE SCALE GENOMIC DNA]</scope>
    <source>
        <strain evidence="2 3">DSM 1137</strain>
    </source>
</reference>
<organism evidence="2 3">
    <name type="scientific">Halorubrum saccharovorum DSM 1137</name>
    <dbReference type="NCBI Taxonomy" id="1227484"/>
    <lineage>
        <taxon>Archaea</taxon>
        <taxon>Methanobacteriati</taxon>
        <taxon>Methanobacteriota</taxon>
        <taxon>Stenosarchaea group</taxon>
        <taxon>Halobacteria</taxon>
        <taxon>Halobacteriales</taxon>
        <taxon>Haloferacaceae</taxon>
        <taxon>Halorubrum</taxon>
    </lineage>
</organism>
<dbReference type="eggNOG" id="arCOG08893">
    <property type="taxonomic scope" value="Archaea"/>
</dbReference>
<dbReference type="Pfam" id="PF24349">
    <property type="entry name" value="DUF7509"/>
    <property type="match status" value="1"/>
</dbReference>
<evidence type="ECO:0000313" key="3">
    <source>
        <dbReference type="Proteomes" id="UP000011514"/>
    </source>
</evidence>
<accession>M0DN23</accession>
<dbReference type="AlphaFoldDB" id="M0DN23"/>
<dbReference type="PATRIC" id="fig|1227484.4.peg.2921"/>
<dbReference type="Proteomes" id="UP000011514">
    <property type="component" value="Unassembled WGS sequence"/>
</dbReference>
<dbReference type="InterPro" id="IPR055931">
    <property type="entry name" value="DUF7509"/>
</dbReference>
<sequence length="227" mass="24839">MTGLRTYQDTPIREIIVGSVPWADASDALVFLMGPYRLLDPSYLYPDDEYPLPPDPLAPESDDAAPDAIQATLRSICRAVSAETQAALFIASDVEIPTKQEVTTEELAEPGMAVIDQSVAFATASDGNAFVFTKAGLTTGAGAEAGAVPEHFSLRDTDAARRDPRTFCIFSEAERSGGGRKTYEPKFSSASIDEMDDAYSLRFRYFVDRDELEEKLIDFVESYVIPL</sequence>
<dbReference type="EMBL" id="AOJE01000070">
    <property type="protein sequence ID" value="ELZ36097.1"/>
    <property type="molecule type" value="Genomic_DNA"/>
</dbReference>
<evidence type="ECO:0000259" key="1">
    <source>
        <dbReference type="Pfam" id="PF24349"/>
    </source>
</evidence>
<dbReference type="OrthoDB" id="202387at2157"/>
<proteinExistence type="predicted"/>
<gene>
    <name evidence="2" type="ORF">C471_14847</name>
</gene>
<dbReference type="RefSeq" id="WP_004050290.1">
    <property type="nucleotide sequence ID" value="NZ_AOJE01000070.1"/>
</dbReference>
<feature type="domain" description="DUF7509" evidence="1">
    <location>
        <begin position="13"/>
        <end position="222"/>
    </location>
</feature>
<protein>
    <recommendedName>
        <fullName evidence="1">DUF7509 domain-containing protein</fullName>
    </recommendedName>
</protein>
<evidence type="ECO:0000313" key="2">
    <source>
        <dbReference type="EMBL" id="ELZ36097.1"/>
    </source>
</evidence>
<keyword evidence="3" id="KW-1185">Reference proteome</keyword>